<keyword evidence="11 12" id="KW-0472">Membrane</keyword>
<keyword evidence="7" id="KW-0547">Nucleotide-binding</keyword>
<evidence type="ECO:0000256" key="3">
    <source>
        <dbReference type="ARBA" id="ARBA00012438"/>
    </source>
</evidence>
<organism evidence="14 15">
    <name type="scientific">Culicoidibacter larvae</name>
    <dbReference type="NCBI Taxonomy" id="2579976"/>
    <lineage>
        <taxon>Bacteria</taxon>
        <taxon>Bacillati</taxon>
        <taxon>Bacillota</taxon>
        <taxon>Culicoidibacteria</taxon>
        <taxon>Culicoidibacterales</taxon>
        <taxon>Culicoidibacteraceae</taxon>
        <taxon>Culicoidibacter</taxon>
    </lineage>
</organism>
<dbReference type="PANTHER" id="PTHR45528:SF1">
    <property type="entry name" value="SENSOR HISTIDINE KINASE CPXA"/>
    <property type="match status" value="1"/>
</dbReference>
<dbReference type="RefSeq" id="WP_138191417.1">
    <property type="nucleotide sequence ID" value="NZ_VBWP01000007.1"/>
</dbReference>
<reference evidence="14 15" key="1">
    <citation type="submission" date="2019-05" db="EMBL/GenBank/DDBJ databases">
        <title>Culicoidintestinum kansasii gen. nov., sp. nov. from the gastrointestinal tract of the biting midge, Culicoides sonorensis.</title>
        <authorList>
            <person name="Neupane S."/>
            <person name="Ghosh A."/>
            <person name="Gunther S."/>
            <person name="Martin K."/>
            <person name="Zurek L."/>
        </authorList>
    </citation>
    <scope>NUCLEOTIDE SEQUENCE [LARGE SCALE GENOMIC DNA]</scope>
    <source>
        <strain evidence="14 15">CS-1</strain>
    </source>
</reference>
<gene>
    <name evidence="14" type="ORF">FEZ08_08645</name>
</gene>
<evidence type="ECO:0000256" key="5">
    <source>
        <dbReference type="ARBA" id="ARBA00022553"/>
    </source>
</evidence>
<accession>A0A5R8QA37</accession>
<dbReference type="InterPro" id="IPR004358">
    <property type="entry name" value="Sig_transdc_His_kin-like_C"/>
</dbReference>
<dbReference type="EC" id="2.7.13.3" evidence="3"/>
<keyword evidence="12" id="KW-1133">Transmembrane helix</keyword>
<evidence type="ECO:0000256" key="2">
    <source>
        <dbReference type="ARBA" id="ARBA00004651"/>
    </source>
</evidence>
<feature type="transmembrane region" description="Helical" evidence="12">
    <location>
        <begin position="15"/>
        <end position="37"/>
    </location>
</feature>
<dbReference type="GO" id="GO:0005886">
    <property type="term" value="C:plasma membrane"/>
    <property type="evidence" value="ECO:0007669"/>
    <property type="project" value="UniProtKB-SubCell"/>
</dbReference>
<dbReference type="InterPro" id="IPR036890">
    <property type="entry name" value="HATPase_C_sf"/>
</dbReference>
<evidence type="ECO:0000313" key="15">
    <source>
        <dbReference type="Proteomes" id="UP000306912"/>
    </source>
</evidence>
<keyword evidence="9" id="KW-0067">ATP-binding</keyword>
<dbReference type="AlphaFoldDB" id="A0A5R8QA37"/>
<comment type="catalytic activity">
    <reaction evidence="1">
        <text>ATP + protein L-histidine = ADP + protein N-phospho-L-histidine.</text>
        <dbReference type="EC" id="2.7.13.3"/>
    </reaction>
</comment>
<keyword evidence="10" id="KW-0902">Two-component regulatory system</keyword>
<dbReference type="SMART" id="SM00387">
    <property type="entry name" value="HATPase_c"/>
    <property type="match status" value="1"/>
</dbReference>
<dbReference type="Gene3D" id="6.10.340.10">
    <property type="match status" value="1"/>
</dbReference>
<evidence type="ECO:0000256" key="1">
    <source>
        <dbReference type="ARBA" id="ARBA00000085"/>
    </source>
</evidence>
<evidence type="ECO:0000256" key="12">
    <source>
        <dbReference type="SAM" id="Phobius"/>
    </source>
</evidence>
<keyword evidence="12" id="KW-0812">Transmembrane</keyword>
<evidence type="ECO:0000313" key="14">
    <source>
        <dbReference type="EMBL" id="TLG72760.1"/>
    </source>
</evidence>
<dbReference type="OrthoDB" id="9786919at2"/>
<evidence type="ECO:0000256" key="8">
    <source>
        <dbReference type="ARBA" id="ARBA00022777"/>
    </source>
</evidence>
<feature type="domain" description="Histidine kinase" evidence="13">
    <location>
        <begin position="253"/>
        <end position="465"/>
    </location>
</feature>
<evidence type="ECO:0000256" key="9">
    <source>
        <dbReference type="ARBA" id="ARBA00022840"/>
    </source>
</evidence>
<keyword evidence="6" id="KW-0808">Transferase</keyword>
<dbReference type="EMBL" id="VBWP01000007">
    <property type="protein sequence ID" value="TLG72760.1"/>
    <property type="molecule type" value="Genomic_DNA"/>
</dbReference>
<evidence type="ECO:0000256" key="11">
    <source>
        <dbReference type="ARBA" id="ARBA00023136"/>
    </source>
</evidence>
<feature type="transmembrane region" description="Helical" evidence="12">
    <location>
        <begin position="143"/>
        <end position="171"/>
    </location>
</feature>
<dbReference type="PANTHER" id="PTHR45528">
    <property type="entry name" value="SENSOR HISTIDINE KINASE CPXA"/>
    <property type="match status" value="1"/>
</dbReference>
<dbReference type="GO" id="GO:0000160">
    <property type="term" value="P:phosphorelay signal transduction system"/>
    <property type="evidence" value="ECO:0007669"/>
    <property type="project" value="UniProtKB-KW"/>
</dbReference>
<dbReference type="PROSITE" id="PS50109">
    <property type="entry name" value="HIS_KIN"/>
    <property type="match status" value="1"/>
</dbReference>
<dbReference type="Proteomes" id="UP000306912">
    <property type="component" value="Unassembled WGS sequence"/>
</dbReference>
<keyword evidence="15" id="KW-1185">Reference proteome</keyword>
<dbReference type="InParanoid" id="A0A5R8QA37"/>
<dbReference type="Pfam" id="PF02518">
    <property type="entry name" value="HATPase_c"/>
    <property type="match status" value="1"/>
</dbReference>
<dbReference type="InterPro" id="IPR005467">
    <property type="entry name" value="His_kinase_dom"/>
</dbReference>
<keyword evidence="4" id="KW-1003">Cell membrane</keyword>
<dbReference type="GO" id="GO:0005524">
    <property type="term" value="F:ATP binding"/>
    <property type="evidence" value="ECO:0007669"/>
    <property type="project" value="UniProtKB-KW"/>
</dbReference>
<evidence type="ECO:0000256" key="4">
    <source>
        <dbReference type="ARBA" id="ARBA00022475"/>
    </source>
</evidence>
<dbReference type="InterPro" id="IPR003594">
    <property type="entry name" value="HATPase_dom"/>
</dbReference>
<keyword evidence="5" id="KW-0597">Phosphoprotein</keyword>
<dbReference type="SUPFAM" id="SSF55874">
    <property type="entry name" value="ATPase domain of HSP90 chaperone/DNA topoisomerase II/histidine kinase"/>
    <property type="match status" value="1"/>
</dbReference>
<dbReference type="InterPro" id="IPR050398">
    <property type="entry name" value="HssS/ArlS-like"/>
</dbReference>
<name>A0A5R8QA37_9FIRM</name>
<proteinExistence type="predicted"/>
<dbReference type="GO" id="GO:0004673">
    <property type="term" value="F:protein histidine kinase activity"/>
    <property type="evidence" value="ECO:0007669"/>
    <property type="project" value="UniProtKB-EC"/>
</dbReference>
<comment type="subcellular location">
    <subcellularLocation>
        <location evidence="2">Cell membrane</location>
        <topology evidence="2">Multi-pass membrane protein</topology>
    </subcellularLocation>
</comment>
<evidence type="ECO:0000256" key="7">
    <source>
        <dbReference type="ARBA" id="ARBA00022741"/>
    </source>
</evidence>
<evidence type="ECO:0000256" key="6">
    <source>
        <dbReference type="ARBA" id="ARBA00022679"/>
    </source>
</evidence>
<protein>
    <recommendedName>
        <fullName evidence="3">histidine kinase</fullName>
        <ecNumber evidence="3">2.7.13.3</ecNumber>
    </recommendedName>
</protein>
<evidence type="ECO:0000256" key="10">
    <source>
        <dbReference type="ARBA" id="ARBA00023012"/>
    </source>
</evidence>
<evidence type="ECO:0000259" key="13">
    <source>
        <dbReference type="PROSITE" id="PS50109"/>
    </source>
</evidence>
<dbReference type="Gene3D" id="3.30.565.10">
    <property type="entry name" value="Histidine kinase-like ATPase, C-terminal domain"/>
    <property type="match status" value="1"/>
</dbReference>
<dbReference type="PRINTS" id="PR00344">
    <property type="entry name" value="BCTRLSENSOR"/>
</dbReference>
<sequence>MNGLNKLKQRKWSKLFYVIIAVYLVLIMLLSLLIFNIPTIYDTLTNNKVEEIKQEVLNVLDAGGSEAAMAEAFAAITESKSAELVVISPAAPIYSSMPTTDFALLNESISPDVLNYQGAFLYSGQDGTEYQVWLAVYQLSPQFLFEVVLAIVIGGVILLCAIIIVMIVIMFRNLISPLTRLRDNIFKLKEYRLNEVAPIDADSEYDLLSEELSYFTDDLRGKFDSIGVQYTLLERELQERQEVYRDKLQLVRALIHDLKAPLSIEEMQIDQVRKLVEGDAEATAILNEMEHNNQYLMSEIVDSLQILKQERGSAIAQKQDVDIIEVVRTMIRKFKPLFKERKIKHYLDGPRNLNIFIDPIQLKQLIHNVIANACSYTEAGGKFELEIYQQDSEIVLQAYNDLQDTSQIDFERVFDLFYSAGAENPNATGIGMYTIKTMVAANNGVCTFSPVGDGVCLEIRLPLGEPEAGDQHA</sequence>
<comment type="caution">
    <text evidence="14">The sequence shown here is derived from an EMBL/GenBank/DDBJ whole genome shotgun (WGS) entry which is preliminary data.</text>
</comment>
<keyword evidence="8 14" id="KW-0418">Kinase</keyword>